<dbReference type="AlphaFoldDB" id="A0AAE4CRR1"/>
<keyword evidence="3" id="KW-1133">Transmembrane helix</keyword>
<keyword evidence="2" id="KW-0812">Transmembrane</keyword>
<dbReference type="SUPFAM" id="SSF55486">
    <property type="entry name" value="Metalloproteases ('zincins'), catalytic domain"/>
    <property type="match status" value="1"/>
</dbReference>
<accession>A0AAE4CRR1</accession>
<evidence type="ECO:0000256" key="1">
    <source>
        <dbReference type="ARBA" id="ARBA00004167"/>
    </source>
</evidence>
<dbReference type="InterPro" id="IPR007343">
    <property type="entry name" value="Uncharacterised_pept_Zn_put"/>
</dbReference>
<keyword evidence="6" id="KW-0378">Hydrolase</keyword>
<gene>
    <name evidence="6" type="ORF">J2S44_000648</name>
</gene>
<proteinExistence type="predicted"/>
<keyword evidence="6" id="KW-0482">Metalloprotease</keyword>
<dbReference type="GO" id="GO:0016020">
    <property type="term" value="C:membrane"/>
    <property type="evidence" value="ECO:0007669"/>
    <property type="project" value="UniProtKB-SubCell"/>
</dbReference>
<evidence type="ECO:0000256" key="2">
    <source>
        <dbReference type="ARBA" id="ARBA00022692"/>
    </source>
</evidence>
<feature type="region of interest" description="Disordered" evidence="5">
    <location>
        <begin position="32"/>
        <end position="59"/>
    </location>
</feature>
<organism evidence="6 7">
    <name type="scientific">Catenuloplanes niger</name>
    <dbReference type="NCBI Taxonomy" id="587534"/>
    <lineage>
        <taxon>Bacteria</taxon>
        <taxon>Bacillati</taxon>
        <taxon>Actinomycetota</taxon>
        <taxon>Actinomycetes</taxon>
        <taxon>Micromonosporales</taxon>
        <taxon>Micromonosporaceae</taxon>
        <taxon>Catenuloplanes</taxon>
    </lineage>
</organism>
<dbReference type="PANTHER" id="PTHR30168:SF0">
    <property type="entry name" value="INNER MEMBRANE PROTEIN"/>
    <property type="match status" value="1"/>
</dbReference>
<keyword evidence="4" id="KW-0472">Membrane</keyword>
<dbReference type="Proteomes" id="UP001183629">
    <property type="component" value="Unassembled WGS sequence"/>
</dbReference>
<comment type="caution">
    <text evidence="6">The sequence shown here is derived from an EMBL/GenBank/DDBJ whole genome shotgun (WGS) entry which is preliminary data.</text>
</comment>
<dbReference type="EMBL" id="JAVDYC010000001">
    <property type="protein sequence ID" value="MDR7320398.1"/>
    <property type="molecule type" value="Genomic_DNA"/>
</dbReference>
<evidence type="ECO:0000313" key="6">
    <source>
        <dbReference type="EMBL" id="MDR7320398.1"/>
    </source>
</evidence>
<comment type="subcellular location">
    <subcellularLocation>
        <location evidence="1">Membrane</location>
        <topology evidence="1">Single-pass membrane protein</topology>
    </subcellularLocation>
</comment>
<dbReference type="GO" id="GO:0008237">
    <property type="term" value="F:metallopeptidase activity"/>
    <property type="evidence" value="ECO:0007669"/>
    <property type="project" value="UniProtKB-KW"/>
</dbReference>
<keyword evidence="6" id="KW-0645">Protease</keyword>
<name>A0AAE4CRR1_9ACTN</name>
<evidence type="ECO:0000256" key="5">
    <source>
        <dbReference type="SAM" id="MobiDB-lite"/>
    </source>
</evidence>
<evidence type="ECO:0000256" key="4">
    <source>
        <dbReference type="ARBA" id="ARBA00023136"/>
    </source>
</evidence>
<sequence>MDFAGTSARALAAAATVLTLLSGCVVVTSGGFEDPPRLPGNPGDGFGATGAPVSPEEANRTAESALTDVERFWSTAYPRLADGAAFQPVRGGHHPYTRNDPPPACGDAPGEYQPNAFYCPAGDFIAWDAEVLLPQLHQDFGALLTGVVLAHEYGHGVQARLGVTDQPTVVLEQQADCYAGAWVADVIAGRSTGFAAPSAQQLDDTVAGILQLRDEPGTSATNPQAHGNAFDRIRAFQDGVERGAGRCAEYDAQNLPITEVPFTSAQEAATGGDLPYAQTVELLGTDVQEYWARAYPRIAGGAAWAPLRIVPFDGAAPDCAGRTAPDGAGSLDGQAFYCASGGFVAFDDTRLGPALHQRIGDNALGMLLGGLFAQAAQERRGGSSTDRDGRLTTDCLAGTWTNDLLRRGPDSDVRLSPGDLDEAVTALLTLGRSAQNASAGAFDRIAEFRDGTLEGLPACVS</sequence>
<dbReference type="Pfam" id="PF04228">
    <property type="entry name" value="Zn_peptidase"/>
    <property type="match status" value="1"/>
</dbReference>
<dbReference type="PANTHER" id="PTHR30168">
    <property type="entry name" value="PUTATIVE MEMBRANE PROTEIN YPFJ"/>
    <property type="match status" value="1"/>
</dbReference>
<protein>
    <submittedName>
        <fullName evidence="6">Metalloprotease</fullName>
    </submittedName>
</protein>
<dbReference type="RefSeq" id="WP_310408887.1">
    <property type="nucleotide sequence ID" value="NZ_JAVDYC010000001.1"/>
</dbReference>
<evidence type="ECO:0000256" key="3">
    <source>
        <dbReference type="ARBA" id="ARBA00022989"/>
    </source>
</evidence>
<keyword evidence="7" id="KW-1185">Reference proteome</keyword>
<evidence type="ECO:0000313" key="7">
    <source>
        <dbReference type="Proteomes" id="UP001183629"/>
    </source>
</evidence>
<reference evidence="6 7" key="1">
    <citation type="submission" date="2023-07" db="EMBL/GenBank/DDBJ databases">
        <title>Sequencing the genomes of 1000 actinobacteria strains.</title>
        <authorList>
            <person name="Klenk H.-P."/>
        </authorList>
    </citation>
    <scope>NUCLEOTIDE SEQUENCE [LARGE SCALE GENOMIC DNA]</scope>
    <source>
        <strain evidence="6 7">DSM 44711</strain>
    </source>
</reference>